<dbReference type="EMBL" id="BK015904">
    <property type="protein sequence ID" value="DAD72681.1"/>
    <property type="molecule type" value="Genomic_DNA"/>
</dbReference>
<organism evidence="2">
    <name type="scientific">Siphoviridae sp. ct7EW56</name>
    <dbReference type="NCBI Taxonomy" id="2827562"/>
    <lineage>
        <taxon>Viruses</taxon>
        <taxon>Duplodnaviria</taxon>
        <taxon>Heunggongvirae</taxon>
        <taxon>Uroviricota</taxon>
        <taxon>Caudoviricetes</taxon>
    </lineage>
</organism>
<feature type="transmembrane region" description="Helical" evidence="1">
    <location>
        <begin position="97"/>
        <end position="118"/>
    </location>
</feature>
<reference evidence="2" key="1">
    <citation type="journal article" date="2021" name="Proc. Natl. Acad. Sci. U.S.A.">
        <title>A Catalog of Tens of Thousands of Viruses from Human Metagenomes Reveals Hidden Associations with Chronic Diseases.</title>
        <authorList>
            <person name="Tisza M.J."/>
            <person name="Buck C.B."/>
        </authorList>
    </citation>
    <scope>NUCLEOTIDE SEQUENCE</scope>
    <source>
        <strain evidence="2">Ct7EW56</strain>
    </source>
</reference>
<keyword evidence="1" id="KW-0472">Membrane</keyword>
<keyword evidence="1" id="KW-0812">Transmembrane</keyword>
<name>A0A8S5LRM6_9CAUD</name>
<proteinExistence type="predicted"/>
<feature type="transmembrane region" description="Helical" evidence="1">
    <location>
        <begin position="59"/>
        <end position="85"/>
    </location>
</feature>
<sequence>MDNQKSNNYMICPRCNQYIPYGSFFCNYCGFQFQYQNNTQIDTKSKKKTESPLSALSGIISLVGFLTFGFLIIIGFIIAVIDLAIGQFKKYDNHIHACSWFSVVLFIILIILMIFGMYRII</sequence>
<evidence type="ECO:0000256" key="1">
    <source>
        <dbReference type="SAM" id="Phobius"/>
    </source>
</evidence>
<accession>A0A8S5LRM6</accession>
<protein>
    <submittedName>
        <fullName evidence="2">Zinc-ribbon containing domain protein</fullName>
    </submittedName>
</protein>
<keyword evidence="1" id="KW-1133">Transmembrane helix</keyword>
<evidence type="ECO:0000313" key="2">
    <source>
        <dbReference type="EMBL" id="DAD72681.1"/>
    </source>
</evidence>